<feature type="region of interest" description="Disordered" evidence="1">
    <location>
        <begin position="31"/>
        <end position="80"/>
    </location>
</feature>
<dbReference type="EMBL" id="JAAXKY010000006">
    <property type="protein sequence ID" value="NMH76262.1"/>
    <property type="molecule type" value="Genomic_DNA"/>
</dbReference>
<evidence type="ECO:0000256" key="1">
    <source>
        <dbReference type="SAM" id="MobiDB-lite"/>
    </source>
</evidence>
<evidence type="ECO:0000313" key="3">
    <source>
        <dbReference type="Proteomes" id="UP001296706"/>
    </source>
</evidence>
<organism evidence="2 3">
    <name type="scientific">Pseudonocardia xinjiangensis</name>
    <dbReference type="NCBI Taxonomy" id="75289"/>
    <lineage>
        <taxon>Bacteria</taxon>
        <taxon>Bacillati</taxon>
        <taxon>Actinomycetota</taxon>
        <taxon>Actinomycetes</taxon>
        <taxon>Pseudonocardiales</taxon>
        <taxon>Pseudonocardiaceae</taxon>
        <taxon>Pseudonocardia</taxon>
    </lineage>
</organism>
<reference evidence="2 3" key="1">
    <citation type="submission" date="2020-04" db="EMBL/GenBank/DDBJ databases">
        <authorList>
            <person name="Klaysubun C."/>
            <person name="Duangmal K."/>
            <person name="Lipun K."/>
        </authorList>
    </citation>
    <scope>NUCLEOTIDE SEQUENCE [LARGE SCALE GENOMIC DNA]</scope>
    <source>
        <strain evidence="2 3">JCM 11839</strain>
    </source>
</reference>
<dbReference type="Proteomes" id="UP001296706">
    <property type="component" value="Unassembled WGS sequence"/>
</dbReference>
<keyword evidence="3" id="KW-1185">Reference proteome</keyword>
<accession>A0ABX1R789</accession>
<comment type="caution">
    <text evidence="2">The sequence shown here is derived from an EMBL/GenBank/DDBJ whole genome shotgun (WGS) entry which is preliminary data.</text>
</comment>
<gene>
    <name evidence="2" type="ORF">HF577_03945</name>
</gene>
<evidence type="ECO:0000313" key="2">
    <source>
        <dbReference type="EMBL" id="NMH76262.1"/>
    </source>
</evidence>
<proteinExistence type="predicted"/>
<protein>
    <submittedName>
        <fullName evidence="2">Uncharacterized protein</fullName>
    </submittedName>
</protein>
<feature type="compositionally biased region" description="Pro residues" evidence="1">
    <location>
        <begin position="47"/>
        <end position="56"/>
    </location>
</feature>
<name>A0ABX1R789_9PSEU</name>
<feature type="compositionally biased region" description="Basic residues" evidence="1">
    <location>
        <begin position="31"/>
        <end position="40"/>
    </location>
</feature>
<sequence length="80" mass="8885">MFINLAHATSDVEHHRSALLADAEHYRLVKQAKAARRQHAAGRAVDPPRPPAPEAGPPDRGQQNRAHGNDDANRRYSMSR</sequence>
<dbReference type="RefSeq" id="WP_169394333.1">
    <property type="nucleotide sequence ID" value="NZ_BAAAJH010000011.1"/>
</dbReference>